<name>A0A1H7Q5L3_RUMAL</name>
<dbReference type="AlphaFoldDB" id="A0A1H7Q5L3"/>
<evidence type="ECO:0000313" key="1">
    <source>
        <dbReference type="EMBL" id="SEL43008.1"/>
    </source>
</evidence>
<sequence length="136" mass="16203">MISEKIYQSVFDELNKYLISDWSKLIVYIEYGEESYSIEFYEKNDSEYIKCYDLPGVSEKDMAKSFSTIDKLFSIERNKFSGDLWTNMTMVVSRKGKMHIDFDYSDLSSGTYMFKKKWKEKYLESQSQILCKLQIV</sequence>
<evidence type="ECO:0000313" key="2">
    <source>
        <dbReference type="Proteomes" id="UP000186015"/>
    </source>
</evidence>
<dbReference type="EMBL" id="FOAT01000029">
    <property type="protein sequence ID" value="SEL43008.1"/>
    <property type="molecule type" value="Genomic_DNA"/>
</dbReference>
<proteinExistence type="predicted"/>
<dbReference type="Pfam" id="PF04634">
    <property type="entry name" value="YezG-like"/>
    <property type="match status" value="1"/>
</dbReference>
<dbReference type="Proteomes" id="UP000186015">
    <property type="component" value="Unassembled WGS sequence"/>
</dbReference>
<accession>A0A1H7Q5L3</accession>
<dbReference type="OrthoDB" id="1821787at2"/>
<dbReference type="Gene3D" id="3.30.500.20">
    <property type="entry name" value="BH3703-like domains"/>
    <property type="match status" value="1"/>
</dbReference>
<dbReference type="SUPFAM" id="SSF160424">
    <property type="entry name" value="BH3703-like"/>
    <property type="match status" value="1"/>
</dbReference>
<protein>
    <submittedName>
        <fullName evidence="1">Uncharacterized protein</fullName>
    </submittedName>
</protein>
<reference evidence="1 2" key="1">
    <citation type="submission" date="2016-10" db="EMBL/GenBank/DDBJ databases">
        <authorList>
            <person name="de Groot N.N."/>
        </authorList>
    </citation>
    <scope>NUCLEOTIDE SEQUENCE [LARGE SCALE GENOMIC DNA]</scope>
    <source>
        <strain evidence="1 2">KH2T6</strain>
    </source>
</reference>
<dbReference type="InterPro" id="IPR036170">
    <property type="entry name" value="YezG-like_sf"/>
</dbReference>
<dbReference type="InterPro" id="IPR006728">
    <property type="entry name" value="YezG-like"/>
</dbReference>
<organism evidence="1 2">
    <name type="scientific">Ruminococcus albus</name>
    <dbReference type="NCBI Taxonomy" id="1264"/>
    <lineage>
        <taxon>Bacteria</taxon>
        <taxon>Bacillati</taxon>
        <taxon>Bacillota</taxon>
        <taxon>Clostridia</taxon>
        <taxon>Eubacteriales</taxon>
        <taxon>Oscillospiraceae</taxon>
        <taxon>Ruminococcus</taxon>
    </lineage>
</organism>
<gene>
    <name evidence="1" type="ORF">SAMN05216469_12916</name>
</gene>
<dbReference type="RefSeq" id="WP_074836288.1">
    <property type="nucleotide sequence ID" value="NZ_FOAT01000029.1"/>
</dbReference>